<organism evidence="7 8">
    <name type="scientific">Halococcoides cellulosivorans</name>
    <dbReference type="NCBI Taxonomy" id="1679096"/>
    <lineage>
        <taxon>Archaea</taxon>
        <taxon>Methanobacteriati</taxon>
        <taxon>Methanobacteriota</taxon>
        <taxon>Stenosarchaea group</taxon>
        <taxon>Halobacteria</taxon>
        <taxon>Halobacteriales</taxon>
        <taxon>Haloarculaceae</taxon>
        <taxon>Halococcoides</taxon>
    </lineage>
</organism>
<evidence type="ECO:0000313" key="8">
    <source>
        <dbReference type="Proteomes" id="UP000244727"/>
    </source>
</evidence>
<protein>
    <submittedName>
        <fullName evidence="7">Bifunctional hydroxymethylpyrimidine kinase/phosphomethylpyrimidine kinase</fullName>
    </submittedName>
</protein>
<keyword evidence="1" id="KW-0808">Transferase</keyword>
<accession>A0A2R4WZ20</accession>
<dbReference type="NCBIfam" id="TIGR00097">
    <property type="entry name" value="HMP-P_kinase"/>
    <property type="match status" value="1"/>
</dbReference>
<evidence type="ECO:0000256" key="5">
    <source>
        <dbReference type="SAM" id="MobiDB-lite"/>
    </source>
</evidence>
<dbReference type="GO" id="GO:0008902">
    <property type="term" value="F:hydroxymethylpyrimidine kinase activity"/>
    <property type="evidence" value="ECO:0007669"/>
    <property type="project" value="TreeGrafter"/>
</dbReference>
<dbReference type="KEGG" id="harc:HARCEL1_03120"/>
<dbReference type="Proteomes" id="UP000244727">
    <property type="component" value="Chromosome"/>
</dbReference>
<evidence type="ECO:0000313" key="7">
    <source>
        <dbReference type="EMBL" id="AWB26776.1"/>
    </source>
</evidence>
<dbReference type="InterPro" id="IPR004399">
    <property type="entry name" value="HMP/HMP-P_kinase_dom"/>
</dbReference>
<dbReference type="EMBL" id="CP028858">
    <property type="protein sequence ID" value="AWB26776.1"/>
    <property type="molecule type" value="Genomic_DNA"/>
</dbReference>
<evidence type="ECO:0000256" key="4">
    <source>
        <dbReference type="ARBA" id="ARBA00022840"/>
    </source>
</evidence>
<evidence type="ECO:0000259" key="6">
    <source>
        <dbReference type="Pfam" id="PF08543"/>
    </source>
</evidence>
<keyword evidence="3 7" id="KW-0418">Kinase</keyword>
<evidence type="ECO:0000256" key="1">
    <source>
        <dbReference type="ARBA" id="ARBA00022679"/>
    </source>
</evidence>
<proteinExistence type="predicted"/>
<sequence length="398" mass="40258">MSIEPDPADRPVTLTIAGSDSGGGAGIQADLKTMEAVGAFATSAITNVTAQNTTGVDGVHPVPTDAIREQIAAVREDFDVRAVKTGMLGTDAVIETVRAAAGDCDPLVVDPVMIAASGDRLLDEEAEDAYEGLIGAATLVTPNCEEAHVLTGVEVTDDASAERAGAALRAMGADAALITGGHRGGETVRDVLVTAEGVETIVHPRVTTDATHGSGCSISSAIAARLAQGASLDRAVRDGVELLARAVRYHHSGGAGPGAVHHLAALRNQAERSGTVESAAGLYGRVADRASAALVATPFANDQDDIVAVGAGGPLTDPAAAILLGLRDRAPGLAAAVRVPDASGDWPSIDPDRSASDRRDAARSIVDESGQPDVLALDEDALVVGPDPAAVIDRLDAI</sequence>
<dbReference type="RefSeq" id="WP_108381145.1">
    <property type="nucleotide sequence ID" value="NZ_CP028858.1"/>
</dbReference>
<reference evidence="7 8" key="1">
    <citation type="submission" date="2018-04" db="EMBL/GenBank/DDBJ databases">
        <title>Halococcoides cellulosivorans gen. nov., sp. nov., an extremely halophilic cellulose-utilizing haloarchaeon from hypersaline lakes.</title>
        <authorList>
            <person name="Sorokin D.Y."/>
            <person name="Toshchakov S.V."/>
            <person name="Samarov N.I."/>
            <person name="Korzhenkov A."/>
            <person name="Kublanov I.V."/>
        </authorList>
    </citation>
    <scope>NUCLEOTIDE SEQUENCE [LARGE SCALE GENOMIC DNA]</scope>
    <source>
        <strain evidence="7 8">HArcel1</strain>
    </source>
</reference>
<dbReference type="GeneID" id="36511465"/>
<dbReference type="PANTHER" id="PTHR20858:SF17">
    <property type="entry name" value="HYDROXYMETHYLPYRIMIDINE_PHOSPHOMETHYLPYRIMIDINE KINASE THI20-RELATED"/>
    <property type="match status" value="1"/>
</dbReference>
<dbReference type="AlphaFoldDB" id="A0A2R4WZ20"/>
<evidence type="ECO:0000256" key="2">
    <source>
        <dbReference type="ARBA" id="ARBA00022741"/>
    </source>
</evidence>
<dbReference type="GO" id="GO:0005524">
    <property type="term" value="F:ATP binding"/>
    <property type="evidence" value="ECO:0007669"/>
    <property type="project" value="UniProtKB-KW"/>
</dbReference>
<dbReference type="CDD" id="cd01169">
    <property type="entry name" value="HMPP_kinase"/>
    <property type="match status" value="1"/>
</dbReference>
<keyword evidence="8" id="KW-1185">Reference proteome</keyword>
<dbReference type="FunFam" id="3.40.1190.20:FF:000003">
    <property type="entry name" value="Phosphomethylpyrimidine kinase ThiD"/>
    <property type="match status" value="1"/>
</dbReference>
<feature type="region of interest" description="Disordered" evidence="5">
    <location>
        <begin position="341"/>
        <end position="371"/>
    </location>
</feature>
<dbReference type="SUPFAM" id="SSF53613">
    <property type="entry name" value="Ribokinase-like"/>
    <property type="match status" value="1"/>
</dbReference>
<dbReference type="GO" id="GO:0009228">
    <property type="term" value="P:thiamine biosynthetic process"/>
    <property type="evidence" value="ECO:0007669"/>
    <property type="project" value="InterPro"/>
</dbReference>
<feature type="compositionally biased region" description="Basic and acidic residues" evidence="5">
    <location>
        <begin position="350"/>
        <end position="366"/>
    </location>
</feature>
<feature type="domain" description="Pyridoxamine kinase/Phosphomethylpyrimidine kinase" evidence="6">
    <location>
        <begin position="20"/>
        <end position="260"/>
    </location>
</feature>
<dbReference type="Gene3D" id="3.40.1190.20">
    <property type="match status" value="1"/>
</dbReference>
<keyword evidence="2" id="KW-0547">Nucleotide-binding</keyword>
<dbReference type="GO" id="GO:0005829">
    <property type="term" value="C:cytosol"/>
    <property type="evidence" value="ECO:0007669"/>
    <property type="project" value="TreeGrafter"/>
</dbReference>
<dbReference type="PANTHER" id="PTHR20858">
    <property type="entry name" value="PHOSPHOMETHYLPYRIMIDINE KINASE"/>
    <property type="match status" value="1"/>
</dbReference>
<dbReference type="InterPro" id="IPR013749">
    <property type="entry name" value="PM/HMP-P_kinase-1"/>
</dbReference>
<gene>
    <name evidence="7" type="primary">thiD</name>
    <name evidence="7" type="ORF">HARCEL1_03120</name>
</gene>
<keyword evidence="4" id="KW-0067">ATP-binding</keyword>
<evidence type="ECO:0000256" key="3">
    <source>
        <dbReference type="ARBA" id="ARBA00022777"/>
    </source>
</evidence>
<dbReference type="Pfam" id="PF08543">
    <property type="entry name" value="Phos_pyr_kin"/>
    <property type="match status" value="1"/>
</dbReference>
<dbReference type="InterPro" id="IPR029056">
    <property type="entry name" value="Ribokinase-like"/>
</dbReference>
<name>A0A2R4WZ20_9EURY</name>
<dbReference type="GO" id="GO:0008972">
    <property type="term" value="F:phosphomethylpyrimidine kinase activity"/>
    <property type="evidence" value="ECO:0007669"/>
    <property type="project" value="InterPro"/>
</dbReference>